<name>A0A3N7G0N4_POPTR</name>
<dbReference type="EMBL" id="CM009290">
    <property type="protein sequence ID" value="RQO86014.1"/>
    <property type="molecule type" value="Genomic_DNA"/>
</dbReference>
<protein>
    <submittedName>
        <fullName evidence="1">Uncharacterized protein</fullName>
    </submittedName>
</protein>
<dbReference type="InParanoid" id="A0A3N7G0N4"/>
<organism evidence="1 2">
    <name type="scientific">Populus trichocarpa</name>
    <name type="common">Western balsam poplar</name>
    <name type="synonym">Populus balsamifera subsp. trichocarpa</name>
    <dbReference type="NCBI Taxonomy" id="3694"/>
    <lineage>
        <taxon>Eukaryota</taxon>
        <taxon>Viridiplantae</taxon>
        <taxon>Streptophyta</taxon>
        <taxon>Embryophyta</taxon>
        <taxon>Tracheophyta</taxon>
        <taxon>Spermatophyta</taxon>
        <taxon>Magnoliopsida</taxon>
        <taxon>eudicotyledons</taxon>
        <taxon>Gunneridae</taxon>
        <taxon>Pentapetalae</taxon>
        <taxon>rosids</taxon>
        <taxon>fabids</taxon>
        <taxon>Malpighiales</taxon>
        <taxon>Salicaceae</taxon>
        <taxon>Saliceae</taxon>
        <taxon>Populus</taxon>
    </lineage>
</organism>
<reference evidence="1 2" key="1">
    <citation type="journal article" date="2006" name="Science">
        <title>The genome of black cottonwood, Populus trichocarpa (Torr. &amp; Gray).</title>
        <authorList>
            <person name="Tuskan G.A."/>
            <person name="Difazio S."/>
            <person name="Jansson S."/>
            <person name="Bohlmann J."/>
            <person name="Grigoriev I."/>
            <person name="Hellsten U."/>
            <person name="Putnam N."/>
            <person name="Ralph S."/>
            <person name="Rombauts S."/>
            <person name="Salamov A."/>
            <person name="Schein J."/>
            <person name="Sterck L."/>
            <person name="Aerts A."/>
            <person name="Bhalerao R.R."/>
            <person name="Bhalerao R.P."/>
            <person name="Blaudez D."/>
            <person name="Boerjan W."/>
            <person name="Brun A."/>
            <person name="Brunner A."/>
            <person name="Busov V."/>
            <person name="Campbell M."/>
            <person name="Carlson J."/>
            <person name="Chalot M."/>
            <person name="Chapman J."/>
            <person name="Chen G.L."/>
            <person name="Cooper D."/>
            <person name="Coutinho P.M."/>
            <person name="Couturier J."/>
            <person name="Covert S."/>
            <person name="Cronk Q."/>
            <person name="Cunningham R."/>
            <person name="Davis J."/>
            <person name="Degroeve S."/>
            <person name="Dejardin A."/>
            <person name="Depamphilis C."/>
            <person name="Detter J."/>
            <person name="Dirks B."/>
            <person name="Dubchak I."/>
            <person name="Duplessis S."/>
            <person name="Ehlting J."/>
            <person name="Ellis B."/>
            <person name="Gendler K."/>
            <person name="Goodstein D."/>
            <person name="Gribskov M."/>
            <person name="Grimwood J."/>
            <person name="Groover A."/>
            <person name="Gunter L."/>
            <person name="Hamberger B."/>
            <person name="Heinze B."/>
            <person name="Helariutta Y."/>
            <person name="Henrissat B."/>
            <person name="Holligan D."/>
            <person name="Holt R."/>
            <person name="Huang W."/>
            <person name="Islam-Faridi N."/>
            <person name="Jones S."/>
            <person name="Jones-Rhoades M."/>
            <person name="Jorgensen R."/>
            <person name="Joshi C."/>
            <person name="Kangasjarvi J."/>
            <person name="Karlsson J."/>
            <person name="Kelleher C."/>
            <person name="Kirkpatrick R."/>
            <person name="Kirst M."/>
            <person name="Kohler A."/>
            <person name="Kalluri U."/>
            <person name="Larimer F."/>
            <person name="Leebens-Mack J."/>
            <person name="Leple J.C."/>
            <person name="Locascio P."/>
            <person name="Lou Y."/>
            <person name="Lucas S."/>
            <person name="Martin F."/>
            <person name="Montanini B."/>
            <person name="Napoli C."/>
            <person name="Nelson D.R."/>
            <person name="Nelson C."/>
            <person name="Nieminen K."/>
            <person name="Nilsson O."/>
            <person name="Pereda V."/>
            <person name="Peter G."/>
            <person name="Philippe R."/>
            <person name="Pilate G."/>
            <person name="Poliakov A."/>
            <person name="Razumovskaya J."/>
            <person name="Richardson P."/>
            <person name="Rinaldi C."/>
            <person name="Ritland K."/>
            <person name="Rouze P."/>
            <person name="Ryaboy D."/>
            <person name="Schmutz J."/>
            <person name="Schrader J."/>
            <person name="Segerman B."/>
            <person name="Shin H."/>
            <person name="Siddiqui A."/>
            <person name="Sterky F."/>
            <person name="Terry A."/>
            <person name="Tsai C.J."/>
            <person name="Uberbacher E."/>
            <person name="Unneberg P."/>
            <person name="Vahala J."/>
            <person name="Wall K."/>
            <person name="Wessler S."/>
            <person name="Yang G."/>
            <person name="Yin T."/>
            <person name="Douglas C."/>
            <person name="Marra M."/>
            <person name="Sandberg G."/>
            <person name="Van de Peer Y."/>
            <person name="Rokhsar D."/>
        </authorList>
    </citation>
    <scope>NUCLEOTIDE SEQUENCE [LARGE SCALE GENOMIC DNA]</scope>
    <source>
        <strain evidence="2">cv. Nisqually</strain>
    </source>
</reference>
<evidence type="ECO:0000313" key="2">
    <source>
        <dbReference type="Proteomes" id="UP000006729"/>
    </source>
</evidence>
<sequence length="48" mass="5235">MEKEKPISINTFTPSEIDREVITIASVTVESAAKGLKSPWIATTKTSK</sequence>
<evidence type="ECO:0000313" key="1">
    <source>
        <dbReference type="EMBL" id="RQO86014.1"/>
    </source>
</evidence>
<accession>A0A3N7G0N4</accession>
<dbReference type="Proteomes" id="UP000006729">
    <property type="component" value="Chromosome 1"/>
</dbReference>
<proteinExistence type="predicted"/>
<dbReference type="AlphaFoldDB" id="A0A3N7G0N4"/>
<gene>
    <name evidence="1" type="ORF">POPTR_001G415250</name>
</gene>
<keyword evidence="2" id="KW-1185">Reference proteome</keyword>